<dbReference type="EMBL" id="SDEE01000635">
    <property type="protein sequence ID" value="RXW14852.1"/>
    <property type="molecule type" value="Genomic_DNA"/>
</dbReference>
<evidence type="ECO:0000313" key="11">
    <source>
        <dbReference type="Proteomes" id="UP000290288"/>
    </source>
</evidence>
<protein>
    <recommendedName>
        <fullName evidence="9">Major facilitator superfamily (MFS) profile domain-containing protein</fullName>
    </recommendedName>
</protein>
<dbReference type="PANTHER" id="PTHR23501">
    <property type="entry name" value="MAJOR FACILITATOR SUPERFAMILY"/>
    <property type="match status" value="1"/>
</dbReference>
<evidence type="ECO:0000256" key="7">
    <source>
        <dbReference type="SAM" id="MobiDB-lite"/>
    </source>
</evidence>
<evidence type="ECO:0000256" key="2">
    <source>
        <dbReference type="ARBA" id="ARBA00008335"/>
    </source>
</evidence>
<evidence type="ECO:0000259" key="9">
    <source>
        <dbReference type="PROSITE" id="PS50850"/>
    </source>
</evidence>
<evidence type="ECO:0000256" key="6">
    <source>
        <dbReference type="ARBA" id="ARBA00023136"/>
    </source>
</evidence>
<sequence length="563" mass="60335">MAEETTALLRPESRSSSSTTVKYGTDTRAATNGNGSHGIEEVPVGQNADVEQQEPDQKSHFTVVIPMAIGIFLCAMDGTIVVSSYAAIGSELNQLHNTSWIATAYLLTLASFQPLYGKLSDIFGRKGCLLFSYIVFAIGTLLCGLSRNMNELIASRALAGIGGGGMQTLVSIIVSDVVPLRSRGTWQGVLNIIWASGNATGASLGGYLADTIGWRWAFFLQVPLAFFAFGAVSVSLSLPTRETEDFYTKLRRVDFLGALTLVTTIFLLLVGLDRGGNLGWHDSVARYSLVAFIFFASVFVFVELEWAREPFAPKRIVVNRALIASYLVNFFGIASAFAVLFYVPLYLQAVHGKSASETSLWLLLAVLGSVSGSLGGGLIMQATGKYYKLTVFAYLLLLIGTLSITLSAGVLISSTIGIALGLLISSTGNGAGVTTSLISLIANAGPEDQAIATAVSYLFRSLGSVVGISMGSTIVQMSLRSTLIKRLSGQDVEEIVRRVRESLGYLEKLDPTTRAIVQSSYETAIQSTFWFSYGIPKEDSDEVPTVAELRTVNDEGLDASTQR</sequence>
<keyword evidence="5 8" id="KW-1133">Transmembrane helix</keyword>
<dbReference type="GO" id="GO:0015174">
    <property type="term" value="F:basic amino acid transmembrane transporter activity"/>
    <property type="evidence" value="ECO:0007669"/>
    <property type="project" value="TreeGrafter"/>
</dbReference>
<evidence type="ECO:0000256" key="1">
    <source>
        <dbReference type="ARBA" id="ARBA00004127"/>
    </source>
</evidence>
<feature type="domain" description="Major facilitator superfamily (MFS) profile" evidence="9">
    <location>
        <begin position="63"/>
        <end position="563"/>
    </location>
</feature>
<feature type="transmembrane region" description="Helical" evidence="8">
    <location>
        <begin position="323"/>
        <end position="347"/>
    </location>
</feature>
<feature type="region of interest" description="Disordered" evidence="7">
    <location>
        <begin position="1"/>
        <end position="41"/>
    </location>
</feature>
<keyword evidence="6 8" id="KW-0472">Membrane</keyword>
<dbReference type="Gene3D" id="1.20.1250.20">
    <property type="entry name" value="MFS general substrate transporter like domains"/>
    <property type="match status" value="1"/>
</dbReference>
<keyword evidence="11" id="KW-1185">Reference proteome</keyword>
<dbReference type="Gene3D" id="1.20.1720.10">
    <property type="entry name" value="Multidrug resistance protein D"/>
    <property type="match status" value="1"/>
</dbReference>
<organism evidence="10 11">
    <name type="scientific">Candolleomyces aberdarensis</name>
    <dbReference type="NCBI Taxonomy" id="2316362"/>
    <lineage>
        <taxon>Eukaryota</taxon>
        <taxon>Fungi</taxon>
        <taxon>Dikarya</taxon>
        <taxon>Basidiomycota</taxon>
        <taxon>Agaricomycotina</taxon>
        <taxon>Agaricomycetes</taxon>
        <taxon>Agaricomycetidae</taxon>
        <taxon>Agaricales</taxon>
        <taxon>Agaricineae</taxon>
        <taxon>Psathyrellaceae</taxon>
        <taxon>Candolleomyces</taxon>
    </lineage>
</organism>
<dbReference type="PANTHER" id="PTHR23501:SF84">
    <property type="entry name" value="VACUOLAR MEMBRANE AMINO ACID UPTAKE TRANSPORTER FNX2"/>
    <property type="match status" value="1"/>
</dbReference>
<feature type="compositionally biased region" description="Polar residues" evidence="7">
    <location>
        <begin position="14"/>
        <end position="34"/>
    </location>
</feature>
<evidence type="ECO:0000256" key="4">
    <source>
        <dbReference type="ARBA" id="ARBA00022692"/>
    </source>
</evidence>
<comment type="similarity">
    <text evidence="2">Belongs to the major facilitator superfamily.</text>
</comment>
<dbReference type="Pfam" id="PF07690">
    <property type="entry name" value="MFS_1"/>
    <property type="match status" value="1"/>
</dbReference>
<dbReference type="InterPro" id="IPR011701">
    <property type="entry name" value="MFS"/>
</dbReference>
<evidence type="ECO:0000313" key="10">
    <source>
        <dbReference type="EMBL" id="RXW14852.1"/>
    </source>
</evidence>
<evidence type="ECO:0000256" key="8">
    <source>
        <dbReference type="SAM" id="Phobius"/>
    </source>
</evidence>
<dbReference type="InterPro" id="IPR020846">
    <property type="entry name" value="MFS_dom"/>
</dbReference>
<dbReference type="SUPFAM" id="SSF103473">
    <property type="entry name" value="MFS general substrate transporter"/>
    <property type="match status" value="1"/>
</dbReference>
<comment type="subcellular location">
    <subcellularLocation>
        <location evidence="1">Endomembrane system</location>
        <topology evidence="1">Multi-pass membrane protein</topology>
    </subcellularLocation>
</comment>
<dbReference type="AlphaFoldDB" id="A0A4Q2D7J7"/>
<dbReference type="GO" id="GO:0000329">
    <property type="term" value="C:fungal-type vacuole membrane"/>
    <property type="evidence" value="ECO:0007669"/>
    <property type="project" value="TreeGrafter"/>
</dbReference>
<feature type="transmembrane region" description="Helical" evidence="8">
    <location>
        <begin position="391"/>
        <end position="424"/>
    </location>
</feature>
<dbReference type="PROSITE" id="PS50850">
    <property type="entry name" value="MFS"/>
    <property type="match status" value="1"/>
</dbReference>
<accession>A0A4Q2D7J7</accession>
<dbReference type="InterPro" id="IPR036259">
    <property type="entry name" value="MFS_trans_sf"/>
</dbReference>
<dbReference type="STRING" id="2316362.A0A4Q2D7J7"/>
<dbReference type="Proteomes" id="UP000290288">
    <property type="component" value="Unassembled WGS sequence"/>
</dbReference>
<reference evidence="10 11" key="1">
    <citation type="submission" date="2019-01" db="EMBL/GenBank/DDBJ databases">
        <title>Draft genome sequence of Psathyrella aberdarensis IHI B618.</title>
        <authorList>
            <person name="Buettner E."/>
            <person name="Kellner H."/>
        </authorList>
    </citation>
    <scope>NUCLEOTIDE SEQUENCE [LARGE SCALE GENOMIC DNA]</scope>
    <source>
        <strain evidence="10 11">IHI B618</strain>
    </source>
</reference>
<feature type="transmembrane region" description="Helical" evidence="8">
    <location>
        <begin position="214"/>
        <end position="234"/>
    </location>
</feature>
<evidence type="ECO:0000256" key="3">
    <source>
        <dbReference type="ARBA" id="ARBA00022448"/>
    </source>
</evidence>
<feature type="transmembrane region" description="Helical" evidence="8">
    <location>
        <begin position="284"/>
        <end position="302"/>
    </location>
</feature>
<feature type="transmembrane region" description="Helical" evidence="8">
    <location>
        <begin position="128"/>
        <end position="147"/>
    </location>
</feature>
<feature type="transmembrane region" description="Helical" evidence="8">
    <location>
        <begin position="153"/>
        <end position="177"/>
    </location>
</feature>
<gene>
    <name evidence="10" type="ORF">EST38_g11003</name>
</gene>
<comment type="caution">
    <text evidence="10">The sequence shown here is derived from an EMBL/GenBank/DDBJ whole genome shotgun (WGS) entry which is preliminary data.</text>
</comment>
<feature type="transmembrane region" description="Helical" evidence="8">
    <location>
        <begin position="457"/>
        <end position="479"/>
    </location>
</feature>
<dbReference type="OrthoDB" id="3437016at2759"/>
<keyword evidence="4 8" id="KW-0812">Transmembrane</keyword>
<dbReference type="CDD" id="cd17502">
    <property type="entry name" value="MFS_Azr1_MDR_like"/>
    <property type="match status" value="1"/>
</dbReference>
<keyword evidence="3" id="KW-0813">Transport</keyword>
<evidence type="ECO:0000256" key="5">
    <source>
        <dbReference type="ARBA" id="ARBA00022989"/>
    </source>
</evidence>
<name>A0A4Q2D7J7_9AGAR</name>
<feature type="transmembrane region" description="Helical" evidence="8">
    <location>
        <begin position="255"/>
        <end position="272"/>
    </location>
</feature>
<feature type="transmembrane region" description="Helical" evidence="8">
    <location>
        <begin position="359"/>
        <end position="379"/>
    </location>
</feature>
<feature type="transmembrane region" description="Helical" evidence="8">
    <location>
        <begin position="63"/>
        <end position="88"/>
    </location>
</feature>
<proteinExistence type="inferred from homology"/>
<feature type="transmembrane region" description="Helical" evidence="8">
    <location>
        <begin position="100"/>
        <end position="116"/>
    </location>
</feature>
<dbReference type="FunFam" id="1.20.1720.10:FF:000013">
    <property type="entry name" value="Related to multidrug resistance proteins"/>
    <property type="match status" value="1"/>
</dbReference>
<dbReference type="GO" id="GO:0012505">
    <property type="term" value="C:endomembrane system"/>
    <property type="evidence" value="ECO:0007669"/>
    <property type="project" value="UniProtKB-SubCell"/>
</dbReference>